<organism evidence="1 2">
    <name type="scientific">Rhodocyclus tenuis</name>
    <name type="common">Rhodospirillum tenue</name>
    <dbReference type="NCBI Taxonomy" id="1066"/>
    <lineage>
        <taxon>Bacteria</taxon>
        <taxon>Pseudomonadati</taxon>
        <taxon>Pseudomonadota</taxon>
        <taxon>Betaproteobacteria</taxon>
        <taxon>Rhodocyclales</taxon>
        <taxon>Rhodocyclaceae</taxon>
        <taxon>Rhodocyclus</taxon>
    </lineage>
</organism>
<accession>A0A6L5JUC7</accession>
<dbReference type="AlphaFoldDB" id="A0A6L5JUC7"/>
<evidence type="ECO:0000313" key="1">
    <source>
        <dbReference type="EMBL" id="MQY50829.1"/>
    </source>
</evidence>
<evidence type="ECO:0000313" key="2">
    <source>
        <dbReference type="Proteomes" id="UP000480275"/>
    </source>
</evidence>
<reference evidence="1 2" key="1">
    <citation type="submission" date="2019-10" db="EMBL/GenBank/DDBJ databases">
        <title>Whole-genome sequence of the purple nonsulfur photosynthetic bacterium Rhodocyclus tenuis.</title>
        <authorList>
            <person name="Kyndt J.A."/>
            <person name="Meyer T.E."/>
        </authorList>
    </citation>
    <scope>NUCLEOTIDE SEQUENCE [LARGE SCALE GENOMIC DNA]</scope>
    <source>
        <strain evidence="1 2">DSM 110</strain>
    </source>
</reference>
<gene>
    <name evidence="1" type="ORF">GHK24_03415</name>
</gene>
<dbReference type="EMBL" id="WIXJ01000002">
    <property type="protein sequence ID" value="MQY50829.1"/>
    <property type="molecule type" value="Genomic_DNA"/>
</dbReference>
<dbReference type="OrthoDB" id="8660079at2"/>
<dbReference type="Gene3D" id="1.10.530.10">
    <property type="match status" value="1"/>
</dbReference>
<sequence>MIRNAEGTAGRDGYRTLFGGGLFDDYSDHPRRKVTATLGGRQITSTAAGAYQFLAGTWDEARAALSLPDFSPASQDQAAAWLIRRRGALTDVYAGRLDTALAKCAKEWASLPGSPYGQPTISSAKARQLFADAGGTYA</sequence>
<dbReference type="GO" id="GO:0016787">
    <property type="term" value="F:hydrolase activity"/>
    <property type="evidence" value="ECO:0007669"/>
    <property type="project" value="UniProtKB-KW"/>
</dbReference>
<dbReference type="InterPro" id="IPR023346">
    <property type="entry name" value="Lysozyme-like_dom_sf"/>
</dbReference>
<dbReference type="CDD" id="cd00736">
    <property type="entry name" value="lambda_lys-like"/>
    <property type="match status" value="1"/>
</dbReference>
<keyword evidence="1" id="KW-0378">Hydrolase</keyword>
<dbReference type="SUPFAM" id="SSF53955">
    <property type="entry name" value="Lysozyme-like"/>
    <property type="match status" value="1"/>
</dbReference>
<dbReference type="Proteomes" id="UP000480275">
    <property type="component" value="Unassembled WGS sequence"/>
</dbReference>
<proteinExistence type="predicted"/>
<name>A0A6L5JUC7_RHOTE</name>
<protein>
    <submittedName>
        <fullName evidence="1">Glycoside hydrolase family protein</fullName>
    </submittedName>
</protein>
<comment type="caution">
    <text evidence="1">The sequence shown here is derived from an EMBL/GenBank/DDBJ whole genome shotgun (WGS) entry which is preliminary data.</text>
</comment>